<evidence type="ECO:0000256" key="1">
    <source>
        <dbReference type="ARBA" id="ARBA00005593"/>
    </source>
</evidence>
<evidence type="ECO:0000256" key="2">
    <source>
        <dbReference type="ARBA" id="ARBA00022737"/>
    </source>
</evidence>
<keyword evidence="7" id="KW-1185">Reference proteome</keyword>
<dbReference type="Gene3D" id="3.50.50.60">
    <property type="entry name" value="FAD/NAD(P)-binding domain"/>
    <property type="match status" value="1"/>
</dbReference>
<comment type="similarity">
    <text evidence="1">Belongs to the Rab GDI family.</text>
</comment>
<dbReference type="Gene3D" id="3.30.519.10">
    <property type="entry name" value="Guanine Nucleotide Dissociation Inhibitor, domain 2"/>
    <property type="match status" value="1"/>
</dbReference>
<dbReference type="InterPro" id="IPR050511">
    <property type="entry name" value="AMPK_gamma/SDS23_families"/>
</dbReference>
<evidence type="ECO:0000256" key="4">
    <source>
        <dbReference type="PROSITE-ProRule" id="PRU00703"/>
    </source>
</evidence>
<comment type="caution">
    <text evidence="6">The sequence shown here is derived from an EMBL/GenBank/DDBJ whole genome shotgun (WGS) entry which is preliminary data.</text>
</comment>
<evidence type="ECO:0000259" key="5">
    <source>
        <dbReference type="PROSITE" id="PS51371"/>
    </source>
</evidence>
<dbReference type="SUPFAM" id="SSF51905">
    <property type="entry name" value="FAD/NAD(P)-binding domain"/>
    <property type="match status" value="1"/>
</dbReference>
<protein>
    <recommendedName>
        <fullName evidence="5">CBS domain-containing protein</fullName>
    </recommendedName>
</protein>
<name>A0AAE0LFE1_9CHLO</name>
<dbReference type="SMART" id="SM00116">
    <property type="entry name" value="CBS"/>
    <property type="match status" value="3"/>
</dbReference>
<dbReference type="PANTHER" id="PTHR13780">
    <property type="entry name" value="AMP-ACTIVATED PROTEIN KINASE, GAMMA REGULATORY SUBUNIT"/>
    <property type="match status" value="1"/>
</dbReference>
<dbReference type="Pfam" id="PF00996">
    <property type="entry name" value="GDI"/>
    <property type="match status" value="1"/>
</dbReference>
<dbReference type="InterPro" id="IPR018203">
    <property type="entry name" value="GDP_dissociation_inhibitor"/>
</dbReference>
<dbReference type="SUPFAM" id="SSF54631">
    <property type="entry name" value="CBS-domain pair"/>
    <property type="match status" value="2"/>
</dbReference>
<dbReference type="InterPro" id="IPR046342">
    <property type="entry name" value="CBS_dom_sf"/>
</dbReference>
<dbReference type="GO" id="GO:0005092">
    <property type="term" value="F:GDP-dissociation inhibitor activity"/>
    <property type="evidence" value="ECO:0007669"/>
    <property type="project" value="InterPro"/>
</dbReference>
<proteinExistence type="inferred from homology"/>
<dbReference type="Gene3D" id="3.10.580.10">
    <property type="entry name" value="CBS-domain"/>
    <property type="match status" value="2"/>
</dbReference>
<dbReference type="PROSITE" id="PS51371">
    <property type="entry name" value="CBS"/>
    <property type="match status" value="2"/>
</dbReference>
<dbReference type="EMBL" id="LGRX02003008">
    <property type="protein sequence ID" value="KAK3283142.1"/>
    <property type="molecule type" value="Genomic_DNA"/>
</dbReference>
<dbReference type="AlphaFoldDB" id="A0AAE0LFE1"/>
<dbReference type="GO" id="GO:0007264">
    <property type="term" value="P:small GTPase-mediated signal transduction"/>
    <property type="evidence" value="ECO:0007669"/>
    <property type="project" value="InterPro"/>
</dbReference>
<evidence type="ECO:0000256" key="3">
    <source>
        <dbReference type="ARBA" id="ARBA00023122"/>
    </source>
</evidence>
<dbReference type="Pfam" id="PF00571">
    <property type="entry name" value="CBS"/>
    <property type="match status" value="2"/>
</dbReference>
<dbReference type="InterPro" id="IPR036188">
    <property type="entry name" value="FAD/NAD-bd_sf"/>
</dbReference>
<evidence type="ECO:0000313" key="6">
    <source>
        <dbReference type="EMBL" id="KAK3283142.1"/>
    </source>
</evidence>
<accession>A0AAE0LFE1</accession>
<keyword evidence="2" id="KW-0677">Repeat</keyword>
<reference evidence="6 7" key="1">
    <citation type="journal article" date="2015" name="Genome Biol. Evol.">
        <title>Comparative Genomics of a Bacterivorous Green Alga Reveals Evolutionary Causalities and Consequences of Phago-Mixotrophic Mode of Nutrition.</title>
        <authorList>
            <person name="Burns J.A."/>
            <person name="Paasch A."/>
            <person name="Narechania A."/>
            <person name="Kim E."/>
        </authorList>
    </citation>
    <scope>NUCLEOTIDE SEQUENCE [LARGE SCALE GENOMIC DNA]</scope>
    <source>
        <strain evidence="6 7">PLY_AMNH</strain>
    </source>
</reference>
<feature type="domain" description="CBS" evidence="5">
    <location>
        <begin position="308"/>
        <end position="369"/>
    </location>
</feature>
<feature type="domain" description="CBS" evidence="5">
    <location>
        <begin position="203"/>
        <end position="263"/>
    </location>
</feature>
<keyword evidence="3 4" id="KW-0129">CBS domain</keyword>
<sequence>MSEGGYLPHADSADFLFLNENCTIGEALDQLAAYNVLSAPVVRGVTGTAVDLAQENKLQYTVLGCLDVDKLLEALLLTIEKKNVDLFSMASGPLTYQQTNTLMLAINECAQDFFLHAITTLPASLDGGSLFRGDLGTNLLAVIDDAFLFPANKSISNHRVLVFGIRGEVVNTLSQSDILRYIYHFKSEIKELTSQTVQELGLATSPVSTIPANIPAIMGFKTMHTRRVSGIAVVDAQDGRLVGNLSVSDIRGLSPAIFGCLAMPTIEFLNRALNDEALLHARLQAAKDESIGAKLSPSSPGLAATSGLSRKTVAPIMCTGSTTLGEVMRDLVQHKVHRIYQVDEHLRPIGVITITNVIWLLAGKEWRKLVPGYDTPTPMRPDVNIGLLAGLEEDGSRPPQSPPHMLVKEFPPRSTARLPAEGVVARAKVIIGDPSYFPGKTRVTKTVVRAIAFLDHTIRGTDNAESCQIIFPQNQVGRQNDIYMFLCGYNHNVTAQGRYVCISSTVVEGIVEGMSTEEVAKRELGVTLQMMQPTLDIVYDIYELEEPLSDGTTDKAFISKGYDPTSHFETAIADVMDLFQRIMGKPLEMKAQAA</sequence>
<gene>
    <name evidence="6" type="ORF">CYMTET_9150</name>
</gene>
<dbReference type="InterPro" id="IPR000644">
    <property type="entry name" value="CBS_dom"/>
</dbReference>
<evidence type="ECO:0000313" key="7">
    <source>
        <dbReference type="Proteomes" id="UP001190700"/>
    </source>
</evidence>
<organism evidence="6 7">
    <name type="scientific">Cymbomonas tetramitiformis</name>
    <dbReference type="NCBI Taxonomy" id="36881"/>
    <lineage>
        <taxon>Eukaryota</taxon>
        <taxon>Viridiplantae</taxon>
        <taxon>Chlorophyta</taxon>
        <taxon>Pyramimonadophyceae</taxon>
        <taxon>Pyramimonadales</taxon>
        <taxon>Pyramimonadaceae</taxon>
        <taxon>Cymbomonas</taxon>
    </lineage>
</organism>
<dbReference type="SUPFAM" id="SSF54373">
    <property type="entry name" value="FAD-linked reductases, C-terminal domain"/>
    <property type="match status" value="1"/>
</dbReference>
<dbReference type="PANTHER" id="PTHR13780:SF128">
    <property type="entry name" value="CBS DOMAIN-CONTAINING PROTEIN"/>
    <property type="match status" value="1"/>
</dbReference>
<dbReference type="Proteomes" id="UP001190700">
    <property type="component" value="Unassembled WGS sequence"/>
</dbReference>